<keyword evidence="2" id="KW-0732">Signal</keyword>
<evidence type="ECO:0000313" key="4">
    <source>
        <dbReference type="EMBL" id="PRM18029.1"/>
    </source>
</evidence>
<dbReference type="AlphaFoldDB" id="A0ABD6WUQ8"/>
<evidence type="ECO:0000259" key="3">
    <source>
        <dbReference type="Pfam" id="PF02462"/>
    </source>
</evidence>
<feature type="domain" description="Porin opacity type" evidence="3">
    <location>
        <begin position="76"/>
        <end position="247"/>
    </location>
</feature>
<sequence length="247" mass="27707">MTKGYFYEKYETSSAPLLLCSSAPLLLCSSVALAADNEQSKGFYVQADLGYAWEKLTNDSKNAKYKNKALHPRFSLGYDFGQWRLAFDYSRYKPLQKHAHAETKANPVLITEVNVHNKVKSQTFGVAAIYDFETKSPIKPYIGARLSVNHITIDLSSNGYMKNVGNVDIPAIRNVFPGIRKGETLQLSSDSNHISLTRVGLGAIVGVSYEITKNLALDLAYHYDDWGKLEKNKIRTYEVSTGLRFTF</sequence>
<name>A0ABD6WUQ8_HAEIF</name>
<protein>
    <submittedName>
        <fullName evidence="4">Outer membrane protein P.IIC</fullName>
    </submittedName>
</protein>
<dbReference type="Gene3D" id="2.40.160.20">
    <property type="match status" value="1"/>
</dbReference>
<organism evidence="4 5">
    <name type="scientific">Haemophilus influenzae</name>
    <dbReference type="NCBI Taxonomy" id="727"/>
    <lineage>
        <taxon>Bacteria</taxon>
        <taxon>Pseudomonadati</taxon>
        <taxon>Pseudomonadota</taxon>
        <taxon>Gammaproteobacteria</taxon>
        <taxon>Pasteurellales</taxon>
        <taxon>Pasteurellaceae</taxon>
        <taxon>Haemophilus</taxon>
    </lineage>
</organism>
<gene>
    <name evidence="4" type="primary">piiC</name>
    <name evidence="4" type="ORF">BVZ99_01469</name>
</gene>
<dbReference type="EMBL" id="MZLD01000054">
    <property type="protein sequence ID" value="PRM18029.1"/>
    <property type="molecule type" value="Genomic_DNA"/>
</dbReference>
<feature type="signal peptide" evidence="2">
    <location>
        <begin position="1"/>
        <end position="34"/>
    </location>
</feature>
<dbReference type="Proteomes" id="UP000238866">
    <property type="component" value="Unassembled WGS sequence"/>
</dbReference>
<comment type="caution">
    <text evidence="4">The sequence shown here is derived from an EMBL/GenBank/DDBJ whole genome shotgun (WGS) entry which is preliminary data.</text>
</comment>
<comment type="similarity">
    <text evidence="1">Belongs to the opacity porin family.</text>
</comment>
<dbReference type="RefSeq" id="WP_258174170.1">
    <property type="nucleotide sequence ID" value="NZ_MZLD01000054.1"/>
</dbReference>
<evidence type="ECO:0000313" key="5">
    <source>
        <dbReference type="Proteomes" id="UP000238866"/>
    </source>
</evidence>
<dbReference type="InterPro" id="IPR003394">
    <property type="entry name" value="Porin_opacity"/>
</dbReference>
<feature type="chain" id="PRO_5044771007" evidence="2">
    <location>
        <begin position="35"/>
        <end position="247"/>
    </location>
</feature>
<accession>A0ABD6WUQ8</accession>
<reference evidence="4 5" key="1">
    <citation type="submission" date="2017-02" db="EMBL/GenBank/DDBJ databases">
        <title>Haemophilus influenzae in COPD genome sequencing project.</title>
        <authorList>
            <person name="Murphy T.F."/>
            <person name="Kong Y."/>
            <person name="Nadendla S."/>
            <person name="Tettelin H."/>
            <person name="Pettigrew M."/>
        </authorList>
    </citation>
    <scope>NUCLEOTIDE SEQUENCE [LARGE SCALE GENOMIC DNA]</scope>
    <source>
        <strain evidence="4 5">13P36H1</strain>
    </source>
</reference>
<proteinExistence type="inferred from homology"/>
<dbReference type="SUPFAM" id="SSF56925">
    <property type="entry name" value="OMPA-like"/>
    <property type="match status" value="1"/>
</dbReference>
<dbReference type="GO" id="GO:0009279">
    <property type="term" value="C:cell outer membrane"/>
    <property type="evidence" value="ECO:0007669"/>
    <property type="project" value="UniProtKB-ARBA"/>
</dbReference>
<evidence type="ECO:0000256" key="1">
    <source>
        <dbReference type="ARBA" id="ARBA00009830"/>
    </source>
</evidence>
<evidence type="ECO:0000256" key="2">
    <source>
        <dbReference type="SAM" id="SignalP"/>
    </source>
</evidence>
<dbReference type="InterPro" id="IPR011250">
    <property type="entry name" value="OMP/PagP_B-barrel"/>
</dbReference>
<dbReference type="Pfam" id="PF02462">
    <property type="entry name" value="Opacity"/>
    <property type="match status" value="1"/>
</dbReference>